<evidence type="ECO:0000313" key="2">
    <source>
        <dbReference type="Proteomes" id="UP000824533"/>
    </source>
</evidence>
<keyword evidence="2" id="KW-1185">Reference proteome</keyword>
<gene>
    <name evidence="1" type="ORF">K1T71_004065</name>
</gene>
<comment type="caution">
    <text evidence="1">The sequence shown here is derived from an EMBL/GenBank/DDBJ whole genome shotgun (WGS) entry which is preliminary data.</text>
</comment>
<name>A0ACC1DAJ0_9NEOP</name>
<reference evidence="1 2" key="1">
    <citation type="journal article" date="2021" name="Front. Genet.">
        <title>Chromosome-Level Genome Assembly Reveals Significant Gene Expansion in the Toll and IMD Signaling Pathways of Dendrolimus kikuchii.</title>
        <authorList>
            <person name="Zhou J."/>
            <person name="Wu P."/>
            <person name="Xiong Z."/>
            <person name="Liu N."/>
            <person name="Zhao N."/>
            <person name="Ji M."/>
            <person name="Qiu Y."/>
            <person name="Yang B."/>
        </authorList>
    </citation>
    <scope>NUCLEOTIDE SEQUENCE [LARGE SCALE GENOMIC DNA]</scope>
    <source>
        <strain evidence="1">Ann1</strain>
    </source>
</reference>
<dbReference type="Proteomes" id="UP000824533">
    <property type="component" value="Linkage Group LG06"/>
</dbReference>
<dbReference type="EMBL" id="CM034392">
    <property type="protein sequence ID" value="KAJ0180661.1"/>
    <property type="molecule type" value="Genomic_DNA"/>
</dbReference>
<sequence length="335" mass="37794">MSIPRKDYIFKPFKVTKVKCRGFGRPRPRSGHRIACDDVNIYCFGGYNPSLPLTNIPRDNPTWSPERPLFKELWSFSIASRKWKQHNVVENMPEELASNAMCMNGRYLMIFGGTGAPFGNRCSNDVIVWRTCPGDAKLQILDAVGTRPPGQYGQAILCHDGCFYTIGGTNGFAYNCDIYRLDLRTMVWIPLYVGTGQEGEPIGRYRHEVARVGDKLYIIGGGTGEWAFELMEIPMYDLQTNTWSILIPKADDSTSDTLSPLPRKCHSAVQIDTPEGVQIFIAGGSDGQSVFDDIWRLSIPELQWRRMQKTVLPHPLYFHSSTVTSYGCMYMFGGM</sequence>
<organism evidence="1 2">
    <name type="scientific">Dendrolimus kikuchii</name>
    <dbReference type="NCBI Taxonomy" id="765133"/>
    <lineage>
        <taxon>Eukaryota</taxon>
        <taxon>Metazoa</taxon>
        <taxon>Ecdysozoa</taxon>
        <taxon>Arthropoda</taxon>
        <taxon>Hexapoda</taxon>
        <taxon>Insecta</taxon>
        <taxon>Pterygota</taxon>
        <taxon>Neoptera</taxon>
        <taxon>Endopterygota</taxon>
        <taxon>Lepidoptera</taxon>
        <taxon>Glossata</taxon>
        <taxon>Ditrysia</taxon>
        <taxon>Bombycoidea</taxon>
        <taxon>Lasiocampidae</taxon>
        <taxon>Dendrolimus</taxon>
    </lineage>
</organism>
<proteinExistence type="predicted"/>
<evidence type="ECO:0000313" key="1">
    <source>
        <dbReference type="EMBL" id="KAJ0180661.1"/>
    </source>
</evidence>
<accession>A0ACC1DAJ0</accession>
<protein>
    <submittedName>
        <fullName evidence="1">Uncharacterized protein</fullName>
    </submittedName>
</protein>